<feature type="compositionally biased region" description="Basic and acidic residues" evidence="1">
    <location>
        <begin position="384"/>
        <end position="400"/>
    </location>
</feature>
<feature type="compositionally biased region" description="Basic and acidic residues" evidence="1">
    <location>
        <begin position="418"/>
        <end position="439"/>
    </location>
</feature>
<protein>
    <submittedName>
        <fullName evidence="2">Uncharacterized protein</fullName>
    </submittedName>
</protein>
<comment type="caution">
    <text evidence="2">The sequence shown here is derived from an EMBL/GenBank/DDBJ whole genome shotgun (WGS) entry which is preliminary data.</text>
</comment>
<dbReference type="Proteomes" id="UP000239156">
    <property type="component" value="Unassembled WGS sequence"/>
</dbReference>
<evidence type="ECO:0000313" key="3">
    <source>
        <dbReference type="Proteomes" id="UP000239156"/>
    </source>
</evidence>
<keyword evidence="3" id="KW-1185">Reference proteome</keyword>
<proteinExistence type="predicted"/>
<reference evidence="2" key="1">
    <citation type="submission" date="2017-12" db="EMBL/GenBank/DDBJ databases">
        <title>Gene loss provides genomic basis for host adaptation in cereal stripe rust fungi.</title>
        <authorList>
            <person name="Xia C."/>
        </authorList>
    </citation>
    <scope>NUCLEOTIDE SEQUENCE [LARGE SCALE GENOMIC DNA]</scope>
    <source>
        <strain evidence="2">93-210</strain>
    </source>
</reference>
<feature type="compositionally biased region" description="Low complexity" evidence="1">
    <location>
        <begin position="455"/>
        <end position="475"/>
    </location>
</feature>
<feature type="compositionally biased region" description="Low complexity" evidence="1">
    <location>
        <begin position="402"/>
        <end position="415"/>
    </location>
</feature>
<sequence>MKIHRHLTSGLAACCSANSGSNHNCKPHPHSSTAVRRNGRRGRNRNTVTTSIAKEFSCSPGLDLADVKPVKQLSISVAVSSSSVHRQTTSASGQLLNSGFEFEYILILGRSITFADLSSPRTIQAAQVTAAQVIKEVGRAKYHDRAVTVYQLKVTYKSHKLRDGNRGPKRRKKQQCKIEDSVDTTSPPQLARAPTDRELVLISSDDRAPVKTPKDAGARRPVYNNEEDEETKIDIGNFKIDPDGAPASSHQTSYEISCLSNINRSSISQSTHDGPESNQHSDNFNHVSVKLEQEHRSYDSDDEETGPRDTFCRCQNCTQLISFMKRDEHLIGLQQDSENRESSAPALEDTNHQGGERNDDAMGFEMLNHESDANSRGENMTNEGPRDRTTSTDEPDHRTTPDTSDNSNRRTSNSDPGPSRDHRDESPNNSGMEKEDRSTDFLNYLFAESSPPPSGDLDTTSNNNNDNHGTGHANDSPQRVEPIPILAAVPLPSSAALPASDQENLGAPDLGQTDLEQERGPSKRPKRPIH</sequence>
<name>A0A2S4VTK4_9BASI</name>
<dbReference type="AlphaFoldDB" id="A0A2S4VTK4"/>
<feature type="region of interest" description="Disordered" evidence="1">
    <location>
        <begin position="335"/>
        <end position="530"/>
    </location>
</feature>
<feature type="compositionally biased region" description="Low complexity" evidence="1">
    <location>
        <begin position="486"/>
        <end position="500"/>
    </location>
</feature>
<feature type="compositionally biased region" description="Polar residues" evidence="1">
    <location>
        <begin position="21"/>
        <end position="34"/>
    </location>
</feature>
<dbReference type="VEuPathDB" id="FungiDB:PSTT_04107"/>
<evidence type="ECO:0000256" key="1">
    <source>
        <dbReference type="SAM" id="MobiDB-lite"/>
    </source>
</evidence>
<dbReference type="EMBL" id="PKSL01000028">
    <property type="protein sequence ID" value="POW12864.1"/>
    <property type="molecule type" value="Genomic_DNA"/>
</dbReference>
<evidence type="ECO:0000313" key="2">
    <source>
        <dbReference type="EMBL" id="POW12864.1"/>
    </source>
</evidence>
<feature type="compositionally biased region" description="Basic and acidic residues" evidence="1">
    <location>
        <begin position="349"/>
        <end position="360"/>
    </location>
</feature>
<feature type="region of interest" description="Disordered" evidence="1">
    <location>
        <begin position="21"/>
        <end position="45"/>
    </location>
</feature>
<accession>A0A2S4VTK4</accession>
<gene>
    <name evidence="2" type="ORF">PSTT_04107</name>
</gene>
<feature type="region of interest" description="Disordered" evidence="1">
    <location>
        <begin position="160"/>
        <end position="197"/>
    </location>
</feature>
<organism evidence="2 3">
    <name type="scientific">Puccinia striiformis</name>
    <dbReference type="NCBI Taxonomy" id="27350"/>
    <lineage>
        <taxon>Eukaryota</taxon>
        <taxon>Fungi</taxon>
        <taxon>Dikarya</taxon>
        <taxon>Basidiomycota</taxon>
        <taxon>Pucciniomycotina</taxon>
        <taxon>Pucciniomycetes</taxon>
        <taxon>Pucciniales</taxon>
        <taxon>Pucciniaceae</taxon>
        <taxon>Puccinia</taxon>
    </lineage>
</organism>
<dbReference type="VEuPathDB" id="FungiDB:PSHT_07212"/>